<feature type="compositionally biased region" description="Basic and acidic residues" evidence="11">
    <location>
        <begin position="243"/>
        <end position="265"/>
    </location>
</feature>
<dbReference type="InterPro" id="IPR017441">
    <property type="entry name" value="Protein_kinase_ATP_BS"/>
</dbReference>
<dbReference type="InterPro" id="IPR011009">
    <property type="entry name" value="Kinase-like_dom_sf"/>
</dbReference>
<sequence length="606" mass="68258">MANYNNETSPRQCNPPPPHNSSPSAATESLGGHFISDYNRPSFSRPPRYSGQRGRRGRGNGNHYSYGKARDGPSTRGFRGGRFRGRGKPPSRYARPVSPYAPFSPPGPPPPPPDASISPRPTSTGASDNMSSPSYKPSRYKSNSYSRPSSQTPSSHRYTPDNSPHKFQRSIYPDAPERSLRKRTLSNAPEENKIPESDSYESRNNTSPNKTSAANTANESGSRFYFQIPSDSRSSSSTGLRRSRFDRPPAKRIAVAEDREDKDKTSLGTAPSIPASITTFLQGQSAYERVDQIGEGTYGKVYKARNSVTGEIVALKRIRLELEKDGFPITTVREIKILQSLRHKNIVRLLEMLVENNSVFMVFEYMDHDLTGVLLNPQFTFSPANIKHLAKQMFEGLDYLHQQGVLHRDIKGSNILLSSNGDLKFADFGLARFFSTTQRRANYTNRVITLWFRPPELLLGATAYGPSVDIWSAGCILMELFTRKPLFPGQDELHQLEKIFEILGTPSIEDWPEVKELPWYELMRPKNELPDRFTQLFESSLSEAALDLAKQLLSLNPNKRPSARQALEHPYFTSESPPPEPAQGLKDMHGSWHEWESKRRRSKKHA</sequence>
<dbReference type="PROSITE" id="PS00108">
    <property type="entry name" value="PROTEIN_KINASE_ST"/>
    <property type="match status" value="1"/>
</dbReference>
<evidence type="ECO:0000256" key="9">
    <source>
        <dbReference type="ARBA" id="ARBA00048367"/>
    </source>
</evidence>
<dbReference type="Pfam" id="PF00069">
    <property type="entry name" value="Pkinase"/>
    <property type="match status" value="1"/>
</dbReference>
<keyword evidence="5 10" id="KW-0547">Nucleotide-binding</keyword>
<keyword evidence="6 13" id="KW-0418">Kinase</keyword>
<dbReference type="RefSeq" id="XP_002175091.2">
    <property type="nucleotide sequence ID" value="XM_002175055.2"/>
</dbReference>
<evidence type="ECO:0000256" key="5">
    <source>
        <dbReference type="ARBA" id="ARBA00022741"/>
    </source>
</evidence>
<dbReference type="SMART" id="SM00220">
    <property type="entry name" value="S_TKc"/>
    <property type="match status" value="1"/>
</dbReference>
<dbReference type="PANTHER" id="PTHR24056">
    <property type="entry name" value="CELL DIVISION PROTEIN KINASE"/>
    <property type="match status" value="1"/>
</dbReference>
<evidence type="ECO:0000259" key="12">
    <source>
        <dbReference type="PROSITE" id="PS50011"/>
    </source>
</evidence>
<evidence type="ECO:0000256" key="1">
    <source>
        <dbReference type="ARBA" id="ARBA00006485"/>
    </source>
</evidence>
<dbReference type="GO" id="GO:0140834">
    <property type="term" value="F:RNA polymerase II CTD heptapeptide repeat S2 kinase activity"/>
    <property type="evidence" value="ECO:0007669"/>
    <property type="project" value="EnsemblFungi"/>
</dbReference>
<dbReference type="eggNOG" id="KOG0600">
    <property type="taxonomic scope" value="Eukaryota"/>
</dbReference>
<feature type="compositionally biased region" description="Pro residues" evidence="11">
    <location>
        <begin position="102"/>
        <end position="114"/>
    </location>
</feature>
<comment type="catalytic activity">
    <reaction evidence="8">
        <text>L-threonyl-[protein] + ATP = O-phospho-L-threonyl-[protein] + ADP + H(+)</text>
        <dbReference type="Rhea" id="RHEA:46608"/>
        <dbReference type="Rhea" id="RHEA-COMP:11060"/>
        <dbReference type="Rhea" id="RHEA-COMP:11605"/>
        <dbReference type="ChEBI" id="CHEBI:15378"/>
        <dbReference type="ChEBI" id="CHEBI:30013"/>
        <dbReference type="ChEBI" id="CHEBI:30616"/>
        <dbReference type="ChEBI" id="CHEBI:61977"/>
        <dbReference type="ChEBI" id="CHEBI:456216"/>
        <dbReference type="EC" id="2.7.11.22"/>
    </reaction>
</comment>
<dbReference type="EC" id="2.7.11.22" evidence="2"/>
<comment type="catalytic activity">
    <reaction evidence="9">
        <text>L-seryl-[protein] + ATP = O-phospho-L-seryl-[protein] + ADP + H(+)</text>
        <dbReference type="Rhea" id="RHEA:17989"/>
        <dbReference type="Rhea" id="RHEA-COMP:9863"/>
        <dbReference type="Rhea" id="RHEA-COMP:11604"/>
        <dbReference type="ChEBI" id="CHEBI:15378"/>
        <dbReference type="ChEBI" id="CHEBI:29999"/>
        <dbReference type="ChEBI" id="CHEBI:30616"/>
        <dbReference type="ChEBI" id="CHEBI:83421"/>
        <dbReference type="ChEBI" id="CHEBI:456216"/>
        <dbReference type="EC" id="2.7.11.22"/>
    </reaction>
</comment>
<feature type="region of interest" description="Disordered" evidence="11">
    <location>
        <begin position="1"/>
        <end position="269"/>
    </location>
</feature>
<dbReference type="FunFam" id="1.10.510.10:FF:000440">
    <property type="entry name" value="Serine/threonine-protein kinase bur1"/>
    <property type="match status" value="1"/>
</dbReference>
<dbReference type="GO" id="GO:0032968">
    <property type="term" value="P:positive regulation of transcription elongation by RNA polymerase II"/>
    <property type="evidence" value="ECO:0000318"/>
    <property type="project" value="GO_Central"/>
</dbReference>
<dbReference type="PROSITE" id="PS50011">
    <property type="entry name" value="PROTEIN_KINASE_DOM"/>
    <property type="match status" value="1"/>
</dbReference>
<dbReference type="Gene3D" id="3.30.200.20">
    <property type="entry name" value="Phosphorylase Kinase, domain 1"/>
    <property type="match status" value="1"/>
</dbReference>
<dbReference type="GeneID" id="7051584"/>
<evidence type="ECO:0000256" key="7">
    <source>
        <dbReference type="ARBA" id="ARBA00022840"/>
    </source>
</evidence>
<evidence type="ECO:0000256" key="6">
    <source>
        <dbReference type="ARBA" id="ARBA00022777"/>
    </source>
</evidence>
<dbReference type="GO" id="GO:0008353">
    <property type="term" value="F:RNA polymerase II CTD heptapeptide repeat kinase activity"/>
    <property type="evidence" value="ECO:0000318"/>
    <property type="project" value="GO_Central"/>
</dbReference>
<evidence type="ECO:0000313" key="15">
    <source>
        <dbReference type="Proteomes" id="UP000001744"/>
    </source>
</evidence>
<dbReference type="GO" id="GO:0004693">
    <property type="term" value="F:cyclin-dependent protein serine/threonine kinase activity"/>
    <property type="evidence" value="ECO:0007669"/>
    <property type="project" value="UniProtKB-EC"/>
</dbReference>
<keyword evidence="4" id="KW-0808">Transferase</keyword>
<dbReference type="GO" id="GO:0030332">
    <property type="term" value="F:cyclin binding"/>
    <property type="evidence" value="ECO:0000318"/>
    <property type="project" value="GO_Central"/>
</dbReference>
<reference evidence="13 15" key="1">
    <citation type="journal article" date="2011" name="Science">
        <title>Comparative functional genomics of the fission yeasts.</title>
        <authorList>
            <person name="Rhind N."/>
            <person name="Chen Z."/>
            <person name="Yassour M."/>
            <person name="Thompson D.A."/>
            <person name="Haas B.J."/>
            <person name="Habib N."/>
            <person name="Wapinski I."/>
            <person name="Roy S."/>
            <person name="Lin M.F."/>
            <person name="Heiman D.I."/>
            <person name="Young S.K."/>
            <person name="Furuya K."/>
            <person name="Guo Y."/>
            <person name="Pidoux A."/>
            <person name="Chen H.M."/>
            <person name="Robbertse B."/>
            <person name="Goldberg J.M."/>
            <person name="Aoki K."/>
            <person name="Bayne E.H."/>
            <person name="Berlin A.M."/>
            <person name="Desjardins C.A."/>
            <person name="Dobbs E."/>
            <person name="Dukaj L."/>
            <person name="Fan L."/>
            <person name="FitzGerald M.G."/>
            <person name="French C."/>
            <person name="Gujja S."/>
            <person name="Hansen K."/>
            <person name="Keifenheim D."/>
            <person name="Levin J.Z."/>
            <person name="Mosher R.A."/>
            <person name="Mueller C.A."/>
            <person name="Pfiffner J."/>
            <person name="Priest M."/>
            <person name="Russ C."/>
            <person name="Smialowska A."/>
            <person name="Swoboda P."/>
            <person name="Sykes S.M."/>
            <person name="Vaughn M."/>
            <person name="Vengrova S."/>
            <person name="Yoder R."/>
            <person name="Zeng Q."/>
            <person name="Allshire R."/>
            <person name="Baulcombe D."/>
            <person name="Birren B.W."/>
            <person name="Brown W."/>
            <person name="Ekwall K."/>
            <person name="Kellis M."/>
            <person name="Leatherwood J."/>
            <person name="Levin H."/>
            <person name="Margalit H."/>
            <person name="Martienssen R."/>
            <person name="Nieduszynski C.A."/>
            <person name="Spatafora J.W."/>
            <person name="Friedman N."/>
            <person name="Dalgaard J.Z."/>
            <person name="Baumann P."/>
            <person name="Niki H."/>
            <person name="Regev A."/>
            <person name="Nusbaum C."/>
        </authorList>
    </citation>
    <scope>NUCLEOTIDE SEQUENCE [LARGE SCALE GENOMIC DNA]</scope>
    <source>
        <strain evidence="15">yFS275 / FY16936</strain>
    </source>
</reference>
<keyword evidence="3" id="KW-0723">Serine/threonine-protein kinase</keyword>
<evidence type="ECO:0000256" key="4">
    <source>
        <dbReference type="ARBA" id="ARBA00022679"/>
    </source>
</evidence>
<dbReference type="InterPro" id="IPR050108">
    <property type="entry name" value="CDK"/>
</dbReference>
<dbReference type="Proteomes" id="UP000001744">
    <property type="component" value="Unassembled WGS sequence"/>
</dbReference>
<comment type="similarity">
    <text evidence="1">Belongs to the protein kinase superfamily. CMGC Ser/Thr protein kinase family. CDC2/CDKX subfamily.</text>
</comment>
<dbReference type="AlphaFoldDB" id="B6K5J4"/>
<dbReference type="Gene3D" id="1.10.510.10">
    <property type="entry name" value="Transferase(Phosphotransferase) domain 1"/>
    <property type="match status" value="1"/>
</dbReference>
<feature type="compositionally biased region" description="Basic residues" evidence="11">
    <location>
        <begin position="79"/>
        <end position="89"/>
    </location>
</feature>
<dbReference type="SUPFAM" id="SSF56112">
    <property type="entry name" value="Protein kinase-like (PK-like)"/>
    <property type="match status" value="1"/>
</dbReference>
<evidence type="ECO:0000313" key="14">
    <source>
        <dbReference type="JaponicusDB" id="SJAG_03967"/>
    </source>
</evidence>
<dbReference type="HOGENOM" id="CLU_000288_181_17_1"/>
<dbReference type="GO" id="GO:0000785">
    <property type="term" value="C:chromatin"/>
    <property type="evidence" value="ECO:0007669"/>
    <property type="project" value="EnsemblFungi"/>
</dbReference>
<evidence type="ECO:0000256" key="10">
    <source>
        <dbReference type="PROSITE-ProRule" id="PRU10141"/>
    </source>
</evidence>
<evidence type="ECO:0000256" key="3">
    <source>
        <dbReference type="ARBA" id="ARBA00022527"/>
    </source>
</evidence>
<dbReference type="GO" id="GO:0005634">
    <property type="term" value="C:nucleus"/>
    <property type="evidence" value="ECO:0000318"/>
    <property type="project" value="GO_Central"/>
</dbReference>
<keyword evidence="15" id="KW-1185">Reference proteome</keyword>
<keyword evidence="7 10" id="KW-0067">ATP-binding</keyword>
<dbReference type="CDD" id="cd07840">
    <property type="entry name" value="STKc_CDK9_like"/>
    <property type="match status" value="1"/>
</dbReference>
<feature type="compositionally biased region" description="Low complexity" evidence="11">
    <location>
        <begin position="131"/>
        <end position="155"/>
    </location>
</feature>
<dbReference type="OMA" id="NHRHASI"/>
<feature type="binding site" evidence="10">
    <location>
        <position position="316"/>
    </location>
    <ligand>
        <name>ATP</name>
        <dbReference type="ChEBI" id="CHEBI:30616"/>
    </ligand>
</feature>
<organism evidence="13 15">
    <name type="scientific">Schizosaccharomyces japonicus (strain yFS275 / FY16936)</name>
    <name type="common">Fission yeast</name>
    <dbReference type="NCBI Taxonomy" id="402676"/>
    <lineage>
        <taxon>Eukaryota</taxon>
        <taxon>Fungi</taxon>
        <taxon>Dikarya</taxon>
        <taxon>Ascomycota</taxon>
        <taxon>Taphrinomycotina</taxon>
        <taxon>Schizosaccharomycetes</taxon>
        <taxon>Schizosaccharomycetales</taxon>
        <taxon>Schizosaccharomycetaceae</taxon>
        <taxon>Schizosaccharomyces</taxon>
    </lineage>
</organism>
<dbReference type="GO" id="GO:0008024">
    <property type="term" value="C:cyclin/CDK positive transcription elongation factor complex"/>
    <property type="evidence" value="ECO:0000318"/>
    <property type="project" value="GO_Central"/>
</dbReference>
<dbReference type="InterPro" id="IPR000719">
    <property type="entry name" value="Prot_kinase_dom"/>
</dbReference>
<dbReference type="JaponicusDB" id="SJAG_03967">
    <property type="gene designation" value="lsk1"/>
</dbReference>
<dbReference type="GO" id="GO:0070692">
    <property type="term" value="C:CTDK-1 complex"/>
    <property type="evidence" value="ECO:0007669"/>
    <property type="project" value="EnsemblFungi"/>
</dbReference>
<evidence type="ECO:0000313" key="13">
    <source>
        <dbReference type="EMBL" id="EEB08798.2"/>
    </source>
</evidence>
<proteinExistence type="inferred from homology"/>
<feature type="compositionally biased region" description="Polar residues" evidence="11">
    <location>
        <begin position="202"/>
        <end position="221"/>
    </location>
</feature>
<evidence type="ECO:0000256" key="11">
    <source>
        <dbReference type="SAM" id="MobiDB-lite"/>
    </source>
</evidence>
<dbReference type="FunFam" id="3.30.200.20:FF:000375">
    <property type="entry name" value="Cell division related protein kinase 2"/>
    <property type="match status" value="1"/>
</dbReference>
<name>B6K5J4_SCHJY</name>
<feature type="domain" description="Protein kinase" evidence="12">
    <location>
        <begin position="287"/>
        <end position="572"/>
    </location>
</feature>
<feature type="region of interest" description="Disordered" evidence="11">
    <location>
        <begin position="564"/>
        <end position="606"/>
    </location>
</feature>
<dbReference type="STRING" id="402676.B6K5J4"/>
<evidence type="ECO:0000256" key="8">
    <source>
        <dbReference type="ARBA" id="ARBA00047811"/>
    </source>
</evidence>
<gene>
    <name evidence="14" type="primary">lsk1</name>
    <name evidence="13" type="ORF">SJAG_03967</name>
</gene>
<feature type="compositionally biased region" description="Polar residues" evidence="11">
    <location>
        <begin position="1"/>
        <end position="12"/>
    </location>
</feature>
<dbReference type="EMBL" id="KE651167">
    <property type="protein sequence ID" value="EEB08798.2"/>
    <property type="molecule type" value="Genomic_DNA"/>
</dbReference>
<dbReference type="PANTHER" id="PTHR24056:SF546">
    <property type="entry name" value="CYCLIN-DEPENDENT KINASE 12"/>
    <property type="match status" value="1"/>
</dbReference>
<dbReference type="VEuPathDB" id="FungiDB:SJAG_03967"/>
<feature type="compositionally biased region" description="Basic and acidic residues" evidence="11">
    <location>
        <begin position="586"/>
        <end position="597"/>
    </location>
</feature>
<feature type="compositionally biased region" description="Low complexity" evidence="11">
    <location>
        <begin position="230"/>
        <end position="240"/>
    </location>
</feature>
<dbReference type="GO" id="GO:0005524">
    <property type="term" value="F:ATP binding"/>
    <property type="evidence" value="ECO:0007669"/>
    <property type="project" value="UniProtKB-UniRule"/>
</dbReference>
<dbReference type="InterPro" id="IPR008271">
    <property type="entry name" value="Ser/Thr_kinase_AS"/>
</dbReference>
<protein>
    <recommendedName>
        <fullName evidence="2">cyclin-dependent kinase</fullName>
        <ecNumber evidence="2">2.7.11.22</ecNumber>
    </recommendedName>
</protein>
<dbReference type="PROSITE" id="PS00107">
    <property type="entry name" value="PROTEIN_KINASE_ATP"/>
    <property type="match status" value="1"/>
</dbReference>
<dbReference type="OrthoDB" id="204883at2759"/>
<evidence type="ECO:0000256" key="2">
    <source>
        <dbReference type="ARBA" id="ARBA00012425"/>
    </source>
</evidence>
<accession>B6K5J4</accession>